<accession>F5YFL5</accession>
<dbReference type="InParanoid" id="F5YFL5"/>
<evidence type="ECO:0000313" key="1">
    <source>
        <dbReference type="EMBL" id="AEF80801.1"/>
    </source>
</evidence>
<name>F5YFL5_LEAAZ</name>
<gene>
    <name evidence="1" type="ordered locus">TREAZ_0062</name>
</gene>
<protein>
    <submittedName>
        <fullName evidence="1">Uncharacterized protein</fullName>
    </submittedName>
</protein>
<dbReference type="Proteomes" id="UP000009222">
    <property type="component" value="Chromosome"/>
</dbReference>
<organism evidence="1 2">
    <name type="scientific">Leadbettera azotonutricia (strain ATCC BAA-888 / DSM 13862 / ZAS-9)</name>
    <name type="common">Treponema azotonutricium</name>
    <dbReference type="NCBI Taxonomy" id="545695"/>
    <lineage>
        <taxon>Bacteria</taxon>
        <taxon>Pseudomonadati</taxon>
        <taxon>Spirochaetota</taxon>
        <taxon>Spirochaetia</taxon>
        <taxon>Spirochaetales</taxon>
        <taxon>Breznakiellaceae</taxon>
        <taxon>Leadbettera</taxon>
    </lineage>
</organism>
<evidence type="ECO:0000313" key="2">
    <source>
        <dbReference type="Proteomes" id="UP000009222"/>
    </source>
</evidence>
<sequence>MEGESLPPRFKACGFSASPFSQGAKPPNPCNCWKKQKALAILKWKSYNGII</sequence>
<keyword evidence="2" id="KW-1185">Reference proteome</keyword>
<proteinExistence type="predicted"/>
<dbReference type="AlphaFoldDB" id="F5YFL5"/>
<dbReference type="KEGG" id="taz:TREAZ_0062"/>
<reference evidence="2" key="1">
    <citation type="submission" date="2009-12" db="EMBL/GenBank/DDBJ databases">
        <title>Complete sequence of Treponema azotonutricium strain ZAS-9.</title>
        <authorList>
            <person name="Tetu S.G."/>
            <person name="Matson E."/>
            <person name="Ren Q."/>
            <person name="Seshadri R."/>
            <person name="Elbourne L."/>
            <person name="Hassan K.A."/>
            <person name="Durkin A."/>
            <person name="Radune D."/>
            <person name="Mohamoud Y."/>
            <person name="Shay R."/>
            <person name="Jin S."/>
            <person name="Zhang X."/>
            <person name="Lucey K."/>
            <person name="Ballor N.R."/>
            <person name="Ottesen E."/>
            <person name="Rosenthal R."/>
            <person name="Allen A."/>
            <person name="Leadbetter J.R."/>
            <person name="Paulsen I.T."/>
        </authorList>
    </citation>
    <scope>NUCLEOTIDE SEQUENCE [LARGE SCALE GENOMIC DNA]</scope>
    <source>
        <strain evidence="2">ATCC BAA-888 / DSM 13862 / ZAS-9</strain>
    </source>
</reference>
<dbReference type="EMBL" id="CP001841">
    <property type="protein sequence ID" value="AEF80801.1"/>
    <property type="molecule type" value="Genomic_DNA"/>
</dbReference>
<dbReference type="HOGENOM" id="CLU_3105013_0_0_12"/>
<reference evidence="1 2" key="2">
    <citation type="journal article" date="2011" name="ISME J.">
        <title>RNA-seq reveals cooperative metabolic interactions between two termite-gut spirochete species in co-culture.</title>
        <authorList>
            <person name="Rosenthal A.Z."/>
            <person name="Matson E.G."/>
            <person name="Eldar A."/>
            <person name="Leadbetter J.R."/>
        </authorList>
    </citation>
    <scope>NUCLEOTIDE SEQUENCE [LARGE SCALE GENOMIC DNA]</scope>
    <source>
        <strain evidence="2">ATCC BAA-888 / DSM 13862 / ZAS-9</strain>
    </source>
</reference>
<dbReference type="STRING" id="545695.TREAZ_0062"/>